<dbReference type="EC" id="2.1.1.-" evidence="2"/>
<evidence type="ECO:0000259" key="1">
    <source>
        <dbReference type="Pfam" id="PF08241"/>
    </source>
</evidence>
<dbReference type="GO" id="GO:0008757">
    <property type="term" value="F:S-adenosylmethionine-dependent methyltransferase activity"/>
    <property type="evidence" value="ECO:0007669"/>
    <property type="project" value="InterPro"/>
</dbReference>
<dbReference type="RefSeq" id="WP_127012248.1">
    <property type="nucleotide sequence ID" value="NZ_CP031422.1"/>
</dbReference>
<dbReference type="Pfam" id="PF08241">
    <property type="entry name" value="Methyltransf_11"/>
    <property type="match status" value="1"/>
</dbReference>
<dbReference type="InterPro" id="IPR029063">
    <property type="entry name" value="SAM-dependent_MTases_sf"/>
</dbReference>
<dbReference type="InterPro" id="IPR013216">
    <property type="entry name" value="Methyltransf_11"/>
</dbReference>
<feature type="domain" description="Methyltransferase type 11" evidence="1">
    <location>
        <begin position="39"/>
        <end position="122"/>
    </location>
</feature>
<proteinExistence type="predicted"/>
<dbReference type="EMBL" id="CP031422">
    <property type="protein sequence ID" value="AZS40736.1"/>
    <property type="molecule type" value="Genomic_DNA"/>
</dbReference>
<dbReference type="Gene3D" id="3.40.50.150">
    <property type="entry name" value="Vaccinia Virus protein VP39"/>
    <property type="match status" value="1"/>
</dbReference>
<keyword evidence="2" id="KW-0808">Transferase</keyword>
<protein>
    <submittedName>
        <fullName evidence="2">Putative methyltransferase</fullName>
        <ecNumber evidence="2">2.1.1.-</ecNumber>
    </submittedName>
</protein>
<accession>A0A3S9WKU9</accession>
<dbReference type="GO" id="GO:0032259">
    <property type="term" value="P:methylation"/>
    <property type="evidence" value="ECO:0007669"/>
    <property type="project" value="UniProtKB-KW"/>
</dbReference>
<dbReference type="CDD" id="cd02440">
    <property type="entry name" value="AdoMet_MTases"/>
    <property type="match status" value="1"/>
</dbReference>
<reference evidence="2 3" key="1">
    <citation type="submission" date="2018-08" db="EMBL/GenBank/DDBJ databases">
        <title>Microbacterium oxydans strain HG3.</title>
        <authorList>
            <person name="ORTET P."/>
        </authorList>
    </citation>
    <scope>NUCLEOTIDE SEQUENCE [LARGE SCALE GENOMIC DNA]</scope>
    <source>
        <strain evidence="2 3">HG3</strain>
    </source>
</reference>
<name>A0A3S9WKU9_9MICO</name>
<evidence type="ECO:0000313" key="2">
    <source>
        <dbReference type="EMBL" id="AZS40736.1"/>
    </source>
</evidence>
<dbReference type="SUPFAM" id="SSF53335">
    <property type="entry name" value="S-adenosyl-L-methionine-dependent methyltransferases"/>
    <property type="match status" value="1"/>
</dbReference>
<keyword evidence="2" id="KW-0489">Methyltransferase</keyword>
<evidence type="ECO:0000313" key="3">
    <source>
        <dbReference type="Proteomes" id="UP000274841"/>
    </source>
</evidence>
<gene>
    <name evidence="2" type="ORF">CVS54_02077</name>
</gene>
<dbReference type="KEGG" id="moy:CVS54_02077"/>
<organism evidence="2 3">
    <name type="scientific">Microbacterium oxydans</name>
    <dbReference type="NCBI Taxonomy" id="82380"/>
    <lineage>
        <taxon>Bacteria</taxon>
        <taxon>Bacillati</taxon>
        <taxon>Actinomycetota</taxon>
        <taxon>Actinomycetes</taxon>
        <taxon>Micrococcales</taxon>
        <taxon>Microbacteriaceae</taxon>
        <taxon>Microbacterium</taxon>
    </lineage>
</organism>
<dbReference type="AlphaFoldDB" id="A0A3S9WKU9"/>
<dbReference type="Proteomes" id="UP000274841">
    <property type="component" value="Chromosome"/>
</dbReference>
<sequence length="254" mass="27159">MKNWAGVGAAYSASYAALCAGTFPAMQLALGAPRGRSLLDVGAGDGRLAAAWADAGWRVQACEPEASMRAVSRRDRPQIVTIDAGLPDLPFADGAVDVVVANFVLNHVGSPRRSAAELRRVSRGPVVATIWTLSPSWFWAEVTERAGVAPFTGAKLPADEEFERSAAGFAQMLRDASLERVTAAEHGWTWRADPDALWRSVEGGVAGAGALYARLGHDDRRRFRAAFELVVDERSVEGHLPLEHRAAVAVSMSP</sequence>